<gene>
    <name evidence="1" type="ORF">SIL82_06110</name>
</gene>
<protein>
    <submittedName>
        <fullName evidence="1">Sarcosine oxidase subunit delta</fullName>
    </submittedName>
</protein>
<sequence>MLQIDCPYCGARAQSEFSYERTLDSIVTVEMPANEAVRRLYARANPRGFDDELWRHAFGCRQWLVLRRHRQTHEITSVAAFDPALHR</sequence>
<dbReference type="Gene3D" id="3.30.2270.10">
    <property type="entry name" value="Folate-binding superfamily"/>
    <property type="match status" value="1"/>
</dbReference>
<reference evidence="1 2" key="1">
    <citation type="submission" date="2023-11" db="EMBL/GenBank/DDBJ databases">
        <title>MicrobeMod: A computational toolkit for identifying prokaryotic methylation and restriction-modification with nanopore sequencing.</title>
        <authorList>
            <person name="Crits-Christoph A."/>
            <person name="Kang S.C."/>
            <person name="Lee H."/>
            <person name="Ostrov N."/>
        </authorList>
    </citation>
    <scope>NUCLEOTIDE SEQUENCE [LARGE SCALE GENOMIC DNA]</scope>
    <source>
        <strain evidence="1 2">ATCC 14820</strain>
    </source>
</reference>
<keyword evidence="2" id="KW-1185">Reference proteome</keyword>
<evidence type="ECO:0000313" key="2">
    <source>
        <dbReference type="Proteomes" id="UP001279660"/>
    </source>
</evidence>
<dbReference type="Pfam" id="PF04267">
    <property type="entry name" value="SoxD"/>
    <property type="match status" value="1"/>
</dbReference>
<comment type="caution">
    <text evidence="1">The sequence shown here is derived from an EMBL/GenBank/DDBJ whole genome shotgun (WGS) entry which is preliminary data.</text>
</comment>
<dbReference type="EMBL" id="JAWXXV010000001">
    <property type="protein sequence ID" value="MDX5983829.1"/>
    <property type="molecule type" value="Genomic_DNA"/>
</dbReference>
<dbReference type="InterPro" id="IPR006279">
    <property type="entry name" value="SoxD"/>
</dbReference>
<proteinExistence type="predicted"/>
<dbReference type="InterPro" id="IPR038561">
    <property type="entry name" value="SoxD_sf"/>
</dbReference>
<dbReference type="Proteomes" id="UP001279660">
    <property type="component" value="Unassembled WGS sequence"/>
</dbReference>
<accession>A0ABU4PK60</accession>
<evidence type="ECO:0000313" key="1">
    <source>
        <dbReference type="EMBL" id="MDX5983829.1"/>
    </source>
</evidence>
<dbReference type="RefSeq" id="WP_010404365.1">
    <property type="nucleotide sequence ID" value="NZ_JAWXXV010000001.1"/>
</dbReference>
<organism evidence="1 2">
    <name type="scientific">Sphingomonas echinoides</name>
    <dbReference type="NCBI Taxonomy" id="59803"/>
    <lineage>
        <taxon>Bacteria</taxon>
        <taxon>Pseudomonadati</taxon>
        <taxon>Pseudomonadota</taxon>
        <taxon>Alphaproteobacteria</taxon>
        <taxon>Sphingomonadales</taxon>
        <taxon>Sphingomonadaceae</taxon>
        <taxon>Sphingomonas</taxon>
    </lineage>
</organism>
<name>A0ABU4PK60_9SPHN</name>